<keyword evidence="1" id="KW-0547">Nucleotide-binding</keyword>
<dbReference type="PROSITE" id="PS50965">
    <property type="entry name" value="NERD"/>
    <property type="match status" value="1"/>
</dbReference>
<dbReference type="PROSITE" id="PS50011">
    <property type="entry name" value="PROTEIN_KINASE_DOM"/>
    <property type="match status" value="2"/>
</dbReference>
<dbReference type="Gene3D" id="1.10.510.10">
    <property type="entry name" value="Transferase(Phosphotransferase) domain 1"/>
    <property type="match status" value="2"/>
</dbReference>
<dbReference type="InterPro" id="IPR011528">
    <property type="entry name" value="NERD"/>
</dbReference>
<dbReference type="Proteomes" id="UP001500893">
    <property type="component" value="Unassembled WGS sequence"/>
</dbReference>
<dbReference type="SUPFAM" id="SSF56112">
    <property type="entry name" value="Protein kinase-like (PK-like)"/>
    <property type="match status" value="2"/>
</dbReference>
<dbReference type="PANTHER" id="PTHR44167">
    <property type="entry name" value="OVARIAN-SPECIFIC SERINE/THREONINE-PROTEIN KINASE LOK-RELATED"/>
    <property type="match status" value="1"/>
</dbReference>
<evidence type="ECO:0000313" key="6">
    <source>
        <dbReference type="Proteomes" id="UP001500893"/>
    </source>
</evidence>
<accession>A0ABP6NFT8</accession>
<evidence type="ECO:0000259" key="4">
    <source>
        <dbReference type="PROSITE" id="PS50965"/>
    </source>
</evidence>
<dbReference type="InterPro" id="IPR011009">
    <property type="entry name" value="Kinase-like_dom_sf"/>
</dbReference>
<keyword evidence="5" id="KW-0808">Transferase</keyword>
<evidence type="ECO:0000256" key="2">
    <source>
        <dbReference type="SAM" id="MobiDB-lite"/>
    </source>
</evidence>
<organism evidence="5 6">
    <name type="scientific">Streptomyces rameus</name>
    <dbReference type="NCBI Taxonomy" id="68261"/>
    <lineage>
        <taxon>Bacteria</taxon>
        <taxon>Bacillati</taxon>
        <taxon>Actinomycetota</taxon>
        <taxon>Actinomycetes</taxon>
        <taxon>Kitasatosporales</taxon>
        <taxon>Streptomycetaceae</taxon>
        <taxon>Streptomyces</taxon>
    </lineage>
</organism>
<feature type="region of interest" description="Disordered" evidence="2">
    <location>
        <begin position="460"/>
        <end position="490"/>
    </location>
</feature>
<dbReference type="PROSITE" id="PS00107">
    <property type="entry name" value="PROTEIN_KINASE_ATP"/>
    <property type="match status" value="1"/>
</dbReference>
<dbReference type="InterPro" id="IPR000719">
    <property type="entry name" value="Prot_kinase_dom"/>
</dbReference>
<keyword evidence="5" id="KW-0418">Kinase</keyword>
<sequence length="1374" mass="150713">MAQHIPGGPFANDGERKVVRYLVENGPPHWIVMSNVEVPTREGPYEIDVIVVADHALHLIDVKGVRGRVEVTGPKWVTSSGKSYGSPVAKIRNVARKLKSKLTQSHPELARVFLDSLVVLPYEADFIDRDGRDAADVVELDGLLAALRDPARVTKPACVRDISSYHTPLVQALTGAVTLPTGPKVFGSWEVTERLGGSPDGRVTDYRAIGTAFREANDTALLRVYRANPLLDEAERKTERHKIANAYSALRRMQGHECVVRHRDFFTGEDESSYVLVLEDVQAQPLQLLLANPRQAPATDTKWRIITDLLSGLTHVHAHKITHRALSPAAVLVRSGGRALLTDFDYARPDGPREISVADQLETVLDEHYVAPEAQGRPSQLTQAADVYAAGVIAYQLVTGELPFATATDQAEKGSLLPAAELARAGVDAAVSRLLQRMCALAPSRRPSAAEALRDLRRALGGGGRGGSGGRGGGGMVPSSGSDAEEPDYRNLEPGFQLTAKYTVVKQLGRGRFGAVYQVFDDLASAYRAVKIITKDPESLVERLRQEYQTLLSLPRHDHVVQVIEANYVDRTRFPYLTFPHLEGHDVAHLVAERSLSPAEVLRLGCEVADGLAFLHDHGVFHCDIKPANLINTDRGCLIIDFNVSVRTDDSLSKSGGTPKYVPPDVDRTRTPTTDELADRDVYALGITLYQLVSGTYPWGRAPQPPIGQPAPDLRGFVGLDDLSEPFVQAVRRAISPRRSERYGSAAEFLAALRAVGQARSSTSPPAARVPVTTSAPASDHNPYLGHLRSLYSQSVHSNAGTRGRDSHHLYVNTALDDHLLRDVLSGELDLVVITGNAGDGKTAFLENLLEEAVKRGAIQGPSRDNGADFQLSNRWFHTNNDGSQDEGERGNDEVLTEFFGPYSGPESSWNPAAATRLIAINEGRLVDFLTAHRARFERLAEVLHGGLTGSGVGGQRIAVVNLNRRSVVTTQAADGELPGSSSLFDRMLLKLSDPVRWSACGSCSLKDQCYARHNAQTFADPHAGLRVRSRLHQLYALTHLRGRMHITLRDLRSALAYTLTSGRDCTDIHQLYQDGTRQEILDSYYFSSWIGPERGNDRLLAELRQVDVASAPAPALDRRLDYTGPHDGSALAVFAGRGDYDHALLRRAHEELERSAAPTPEQVAEHQWYLATARRRFYFESLDGERAARMLPYRSAQRFLDVLGAPERLPELLPELITAINRGEGLLEPGAMGGDLVLQIRRITGATIRSYRVFPTSHLSLSGSGASQSPYIEEAADSLTLDYRGPLGHRASLRIRLDTFELLDRLRGGYLPSLAEQQGLHLGLAIFKNALSSAPYQEVLLTTNGREPHRVRRENDGRLVMERTAAPREEELS</sequence>
<feature type="binding site" evidence="1">
    <location>
        <position position="531"/>
    </location>
    <ligand>
        <name>ATP</name>
        <dbReference type="ChEBI" id="CHEBI:30616"/>
    </ligand>
</feature>
<dbReference type="RefSeq" id="WP_345053208.1">
    <property type="nucleotide sequence ID" value="NZ_BAAAVM010000049.1"/>
</dbReference>
<gene>
    <name evidence="5" type="ORF">GCM10010521_37720</name>
</gene>
<dbReference type="CDD" id="cd14014">
    <property type="entry name" value="STKc_PknB_like"/>
    <property type="match status" value="1"/>
</dbReference>
<feature type="domain" description="Protein kinase" evidence="3">
    <location>
        <begin position="502"/>
        <end position="753"/>
    </location>
</feature>
<dbReference type="PANTHER" id="PTHR44167:SF24">
    <property type="entry name" value="SERINE_THREONINE-PROTEIN KINASE CHK2"/>
    <property type="match status" value="1"/>
</dbReference>
<feature type="domain" description="NERD" evidence="4">
    <location>
        <begin position="10"/>
        <end position="121"/>
    </location>
</feature>
<protein>
    <submittedName>
        <fullName evidence="5">Protein kinase</fullName>
    </submittedName>
</protein>
<dbReference type="NCBIfam" id="NF047741">
    <property type="entry name" value="antiphage_MADS6"/>
    <property type="match status" value="1"/>
</dbReference>
<dbReference type="GO" id="GO:0016301">
    <property type="term" value="F:kinase activity"/>
    <property type="evidence" value="ECO:0007669"/>
    <property type="project" value="UniProtKB-KW"/>
</dbReference>
<dbReference type="Pfam" id="PF08378">
    <property type="entry name" value="NERD"/>
    <property type="match status" value="1"/>
</dbReference>
<feature type="compositionally biased region" description="Gly residues" evidence="2">
    <location>
        <begin position="460"/>
        <end position="476"/>
    </location>
</feature>
<evidence type="ECO:0000256" key="1">
    <source>
        <dbReference type="PROSITE-ProRule" id="PRU10141"/>
    </source>
</evidence>
<name>A0ABP6NFT8_9ACTN</name>
<feature type="region of interest" description="Disordered" evidence="2">
    <location>
        <begin position="1355"/>
        <end position="1374"/>
    </location>
</feature>
<evidence type="ECO:0000259" key="3">
    <source>
        <dbReference type="PROSITE" id="PS50011"/>
    </source>
</evidence>
<comment type="caution">
    <text evidence="5">The sequence shown here is derived from an EMBL/GenBank/DDBJ whole genome shotgun (WGS) entry which is preliminary data.</text>
</comment>
<dbReference type="Pfam" id="PF00069">
    <property type="entry name" value="Pkinase"/>
    <property type="match status" value="2"/>
</dbReference>
<dbReference type="EMBL" id="BAAAVM010000049">
    <property type="protein sequence ID" value="GAA3147015.1"/>
    <property type="molecule type" value="Genomic_DNA"/>
</dbReference>
<reference evidence="6" key="1">
    <citation type="journal article" date="2019" name="Int. J. Syst. Evol. Microbiol.">
        <title>The Global Catalogue of Microorganisms (GCM) 10K type strain sequencing project: providing services to taxonomists for standard genome sequencing and annotation.</title>
        <authorList>
            <consortium name="The Broad Institute Genomics Platform"/>
            <consortium name="The Broad Institute Genome Sequencing Center for Infectious Disease"/>
            <person name="Wu L."/>
            <person name="Ma J."/>
        </authorList>
    </citation>
    <scope>NUCLEOTIDE SEQUENCE [LARGE SCALE GENOMIC DNA]</scope>
    <source>
        <strain evidence="6">JCM 11574</strain>
    </source>
</reference>
<keyword evidence="6" id="KW-1185">Reference proteome</keyword>
<feature type="domain" description="Protein kinase" evidence="3">
    <location>
        <begin position="189"/>
        <end position="460"/>
    </location>
</feature>
<dbReference type="SMART" id="SM00220">
    <property type="entry name" value="S_TKc"/>
    <property type="match status" value="2"/>
</dbReference>
<feature type="region of interest" description="Disordered" evidence="2">
    <location>
        <begin position="651"/>
        <end position="672"/>
    </location>
</feature>
<evidence type="ECO:0000313" key="5">
    <source>
        <dbReference type="EMBL" id="GAA3147015.1"/>
    </source>
</evidence>
<proteinExistence type="predicted"/>
<keyword evidence="1" id="KW-0067">ATP-binding</keyword>
<dbReference type="InterPro" id="IPR017441">
    <property type="entry name" value="Protein_kinase_ATP_BS"/>
</dbReference>